<dbReference type="RefSeq" id="XP_020434362.1">
    <property type="nucleotide sequence ID" value="XM_020575567.1"/>
</dbReference>
<dbReference type="AlphaFoldDB" id="D3B877"/>
<keyword evidence="2" id="KW-1185">Reference proteome</keyword>
<comment type="caution">
    <text evidence="1">The sequence shown here is derived from an EMBL/GenBank/DDBJ whole genome shotgun (WGS) entry which is preliminary data.</text>
</comment>
<gene>
    <name evidence="1" type="ORF">PPL_04668</name>
</gene>
<proteinExistence type="predicted"/>
<sequence length="72" mass="7750">MDFGKSFCKNEFTSGIGFNGGGMNNGGGVVLNWIGMRKNDECNEKRPALIILGLGKIPTMVARERGMELSIA</sequence>
<reference evidence="1 2" key="1">
    <citation type="journal article" date="2011" name="Genome Res.">
        <title>Phylogeny-wide analysis of social amoeba genomes highlights ancient origins for complex intercellular communication.</title>
        <authorList>
            <person name="Heidel A.J."/>
            <person name="Lawal H.M."/>
            <person name="Felder M."/>
            <person name="Schilde C."/>
            <person name="Helps N.R."/>
            <person name="Tunggal B."/>
            <person name="Rivero F."/>
            <person name="John U."/>
            <person name="Schleicher M."/>
            <person name="Eichinger L."/>
            <person name="Platzer M."/>
            <person name="Noegel A.A."/>
            <person name="Schaap P."/>
            <person name="Gloeckner G."/>
        </authorList>
    </citation>
    <scope>NUCLEOTIDE SEQUENCE [LARGE SCALE GENOMIC DNA]</scope>
    <source>
        <strain evidence="2">ATCC 26659 / Pp 5 / PN500</strain>
    </source>
</reference>
<dbReference type="EMBL" id="ADBJ01000020">
    <property type="protein sequence ID" value="EFA82245.1"/>
    <property type="molecule type" value="Genomic_DNA"/>
</dbReference>
<evidence type="ECO:0000313" key="1">
    <source>
        <dbReference type="EMBL" id="EFA82245.1"/>
    </source>
</evidence>
<accession>D3B877</accession>
<dbReference type="GeneID" id="31360155"/>
<organism evidence="1 2">
    <name type="scientific">Heterostelium pallidum (strain ATCC 26659 / Pp 5 / PN500)</name>
    <name type="common">Cellular slime mold</name>
    <name type="synonym">Polysphondylium pallidum</name>
    <dbReference type="NCBI Taxonomy" id="670386"/>
    <lineage>
        <taxon>Eukaryota</taxon>
        <taxon>Amoebozoa</taxon>
        <taxon>Evosea</taxon>
        <taxon>Eumycetozoa</taxon>
        <taxon>Dictyostelia</taxon>
        <taxon>Acytosteliales</taxon>
        <taxon>Acytosteliaceae</taxon>
        <taxon>Heterostelium</taxon>
    </lineage>
</organism>
<protein>
    <submittedName>
        <fullName evidence="1">Uncharacterized protein</fullName>
    </submittedName>
</protein>
<dbReference type="Proteomes" id="UP000001396">
    <property type="component" value="Unassembled WGS sequence"/>
</dbReference>
<evidence type="ECO:0000313" key="2">
    <source>
        <dbReference type="Proteomes" id="UP000001396"/>
    </source>
</evidence>
<name>D3B877_HETP5</name>
<dbReference type="InParanoid" id="D3B877"/>